<evidence type="ECO:0000256" key="1">
    <source>
        <dbReference type="SAM" id="Phobius"/>
    </source>
</evidence>
<feature type="transmembrane region" description="Helical" evidence="1">
    <location>
        <begin position="170"/>
        <end position="192"/>
    </location>
</feature>
<gene>
    <name evidence="2" type="ORF">CDL12_15957</name>
</gene>
<dbReference type="OrthoDB" id="19610at2759"/>
<evidence type="ECO:0000313" key="2">
    <source>
        <dbReference type="EMBL" id="PIN11442.1"/>
    </source>
</evidence>
<keyword evidence="1" id="KW-0472">Membrane</keyword>
<dbReference type="EMBL" id="NKXS01002936">
    <property type="protein sequence ID" value="PIN11442.1"/>
    <property type="molecule type" value="Genomic_DNA"/>
</dbReference>
<protein>
    <submittedName>
        <fullName evidence="2">Uncharacterized protein</fullName>
    </submittedName>
</protein>
<organism evidence="2 3">
    <name type="scientific">Handroanthus impetiginosus</name>
    <dbReference type="NCBI Taxonomy" id="429701"/>
    <lineage>
        <taxon>Eukaryota</taxon>
        <taxon>Viridiplantae</taxon>
        <taxon>Streptophyta</taxon>
        <taxon>Embryophyta</taxon>
        <taxon>Tracheophyta</taxon>
        <taxon>Spermatophyta</taxon>
        <taxon>Magnoliopsida</taxon>
        <taxon>eudicotyledons</taxon>
        <taxon>Gunneridae</taxon>
        <taxon>Pentapetalae</taxon>
        <taxon>asterids</taxon>
        <taxon>lamiids</taxon>
        <taxon>Lamiales</taxon>
        <taxon>Bignoniaceae</taxon>
        <taxon>Crescentiina</taxon>
        <taxon>Tabebuia alliance</taxon>
        <taxon>Handroanthus</taxon>
    </lineage>
</organism>
<dbReference type="STRING" id="429701.A0A2G9H1N9"/>
<keyword evidence="3" id="KW-1185">Reference proteome</keyword>
<dbReference type="AlphaFoldDB" id="A0A2G9H1N9"/>
<keyword evidence="1" id="KW-0812">Transmembrane</keyword>
<reference evidence="3" key="1">
    <citation type="journal article" date="2018" name="Gigascience">
        <title>Genome assembly of the Pink Ipe (Handroanthus impetiginosus, Bignoniaceae), a highly valued, ecologically keystone Neotropical timber forest tree.</title>
        <authorList>
            <person name="Silva-Junior O.B."/>
            <person name="Grattapaglia D."/>
            <person name="Novaes E."/>
            <person name="Collevatti R.G."/>
        </authorList>
    </citation>
    <scope>NUCLEOTIDE SEQUENCE [LARGE SCALE GENOMIC DNA]</scope>
    <source>
        <strain evidence="3">cv. UFG-1</strain>
    </source>
</reference>
<dbReference type="PANTHER" id="PTHR48146:SF2">
    <property type="entry name" value="K-STIMULATED PYROPHOSPHATE-ENERGIZED SODIUM PUMP PROTEIN"/>
    <property type="match status" value="1"/>
</dbReference>
<name>A0A2G9H1N9_9LAMI</name>
<accession>A0A2G9H1N9</accession>
<dbReference type="PANTHER" id="PTHR48146">
    <property type="entry name" value="K-STIMULATED PYROPHOSPHATE-ENERGIZED SODIUM PUMP PROTEIN"/>
    <property type="match status" value="1"/>
</dbReference>
<keyword evidence="1" id="KW-1133">Transmembrane helix</keyword>
<evidence type="ECO:0000313" key="3">
    <source>
        <dbReference type="Proteomes" id="UP000231279"/>
    </source>
</evidence>
<comment type="caution">
    <text evidence="2">The sequence shown here is derived from an EMBL/GenBank/DDBJ whole genome shotgun (WGS) entry which is preliminary data.</text>
</comment>
<sequence>MPPASAPRGSTYLTALTLAIEKNLLQPVCTLCIRIYLLICAYEFRSCAAFFLFNAKCTHNMELSHFQSFLYSPDCFSLFGSLSTSNIKCIWYLHHSHFMFEVQLDNPQVLLHYSSAFVQGATNVFWYEPLPITCMLYKKHFLSLFHYLLEAIAPDFERLKKIPPQVQRDVFLLLSRFIFFYNSILWCSFGILRGGMQFPGFPNVFLIGGTSDVFVTELADQLQKLKVKPVLLHYLSQIKVLQRLELRMTSSTRLETCLYSFASPGGLLYPMRVVRHAARDALNFLFPLGHFEL</sequence>
<proteinExistence type="predicted"/>
<dbReference type="Proteomes" id="UP000231279">
    <property type="component" value="Unassembled WGS sequence"/>
</dbReference>